<comment type="similarity">
    <text evidence="1">Belongs to the bactofilin family.</text>
</comment>
<evidence type="ECO:0000313" key="3">
    <source>
        <dbReference type="EMBL" id="KKQ16832.1"/>
    </source>
</evidence>
<dbReference type="Proteomes" id="UP000034508">
    <property type="component" value="Unassembled WGS sequence"/>
</dbReference>
<accession>A0A0G0FG87</accession>
<dbReference type="EMBL" id="LBSM01000026">
    <property type="protein sequence ID" value="KKQ16832.1"/>
    <property type="molecule type" value="Genomic_DNA"/>
</dbReference>
<proteinExistence type="inferred from homology"/>
<dbReference type="PANTHER" id="PTHR35024:SF4">
    <property type="entry name" value="POLYMER-FORMING CYTOSKELETAL PROTEIN"/>
    <property type="match status" value="1"/>
</dbReference>
<feature type="region of interest" description="Disordered" evidence="2">
    <location>
        <begin position="115"/>
        <end position="140"/>
    </location>
</feature>
<evidence type="ECO:0008006" key="5">
    <source>
        <dbReference type="Google" id="ProtNLM"/>
    </source>
</evidence>
<name>A0A0G0FG87_9BACT</name>
<reference evidence="3 4" key="1">
    <citation type="journal article" date="2015" name="Nature">
        <title>rRNA introns, odd ribosomes, and small enigmatic genomes across a large radiation of phyla.</title>
        <authorList>
            <person name="Brown C.T."/>
            <person name="Hug L.A."/>
            <person name="Thomas B.C."/>
            <person name="Sharon I."/>
            <person name="Castelle C.J."/>
            <person name="Singh A."/>
            <person name="Wilkins M.J."/>
            <person name="Williams K.H."/>
            <person name="Banfield J.F."/>
        </authorList>
    </citation>
    <scope>NUCLEOTIDE SEQUENCE [LARGE SCALE GENOMIC DNA]</scope>
</reference>
<dbReference type="InterPro" id="IPR007607">
    <property type="entry name" value="BacA/B"/>
</dbReference>
<sequence>MLGDKRPAPSGQGTIVGANVKLIGTLQDANDIVVHGRIEGEVISSQAVSITETAYVKGPITGEVVTIAGKVRGSITATGKLEIMPTGKIFGSITSKDLSIRSGATFVGKCTMPEGEKEEEVELEENIASKEGQKATYEVE</sequence>
<dbReference type="AlphaFoldDB" id="A0A0G0FG87"/>
<protein>
    <recommendedName>
        <fullName evidence="5">Integral membrane protein CcmA involved in cell shape determination</fullName>
    </recommendedName>
</protein>
<evidence type="ECO:0000256" key="1">
    <source>
        <dbReference type="ARBA" id="ARBA00044755"/>
    </source>
</evidence>
<comment type="caution">
    <text evidence="3">The sequence shown here is derived from an EMBL/GenBank/DDBJ whole genome shotgun (WGS) entry which is preliminary data.</text>
</comment>
<organism evidence="3 4">
    <name type="scientific">Berkelbacteria bacterium GW2011_GWA1_36_9</name>
    <dbReference type="NCBI Taxonomy" id="1618331"/>
    <lineage>
        <taxon>Bacteria</taxon>
        <taxon>Candidatus Berkelbacteria</taxon>
    </lineage>
</organism>
<evidence type="ECO:0000313" key="4">
    <source>
        <dbReference type="Proteomes" id="UP000034508"/>
    </source>
</evidence>
<dbReference type="PANTHER" id="PTHR35024">
    <property type="entry name" value="HYPOTHETICAL CYTOSOLIC PROTEIN"/>
    <property type="match status" value="1"/>
</dbReference>
<evidence type="ECO:0000256" key="2">
    <source>
        <dbReference type="SAM" id="MobiDB-lite"/>
    </source>
</evidence>
<gene>
    <name evidence="3" type="ORF">US31_C0026G0006</name>
</gene>
<feature type="compositionally biased region" description="Acidic residues" evidence="2">
    <location>
        <begin position="116"/>
        <end position="125"/>
    </location>
</feature>
<dbReference type="Pfam" id="PF04519">
    <property type="entry name" value="Bactofilin"/>
    <property type="match status" value="1"/>
</dbReference>